<proteinExistence type="predicted"/>
<evidence type="ECO:0000313" key="5">
    <source>
        <dbReference type="Proteomes" id="UP001172673"/>
    </source>
</evidence>
<dbReference type="Proteomes" id="UP001172673">
    <property type="component" value="Unassembled WGS sequence"/>
</dbReference>
<evidence type="ECO:0000256" key="3">
    <source>
        <dbReference type="SAM" id="MobiDB-lite"/>
    </source>
</evidence>
<dbReference type="PANTHER" id="PTHR24185">
    <property type="entry name" value="CALCIUM-INDEPENDENT PHOSPHOLIPASE A2-GAMMA"/>
    <property type="match status" value="1"/>
</dbReference>
<evidence type="ECO:0000313" key="4">
    <source>
        <dbReference type="EMBL" id="KAJ9613415.1"/>
    </source>
</evidence>
<reference evidence="4" key="1">
    <citation type="submission" date="2022-10" db="EMBL/GenBank/DDBJ databases">
        <title>Culturing micro-colonial fungi from biological soil crusts in the Mojave desert and describing Neophaeococcomyces mojavensis, and introducing the new genera and species Taxawa tesnikishii.</title>
        <authorList>
            <person name="Kurbessoian T."/>
            <person name="Stajich J.E."/>
        </authorList>
    </citation>
    <scope>NUCLEOTIDE SEQUENCE</scope>
    <source>
        <strain evidence="4">TK_41</strain>
    </source>
</reference>
<dbReference type="AlphaFoldDB" id="A0AA39CM73"/>
<feature type="region of interest" description="Disordered" evidence="3">
    <location>
        <begin position="1"/>
        <end position="21"/>
    </location>
</feature>
<dbReference type="GO" id="GO:0019369">
    <property type="term" value="P:arachidonate metabolic process"/>
    <property type="evidence" value="ECO:0007669"/>
    <property type="project" value="TreeGrafter"/>
</dbReference>
<protein>
    <submittedName>
        <fullName evidence="4">Uncharacterized protein</fullName>
    </submittedName>
</protein>
<keyword evidence="2" id="KW-0442">Lipid degradation</keyword>
<keyword evidence="2" id="KW-0443">Lipid metabolism</keyword>
<dbReference type="GO" id="GO:0047499">
    <property type="term" value="F:calcium-independent phospholipase A2 activity"/>
    <property type="evidence" value="ECO:0007669"/>
    <property type="project" value="TreeGrafter"/>
</dbReference>
<keyword evidence="5" id="KW-1185">Reference proteome</keyword>
<dbReference type="GO" id="GO:0016020">
    <property type="term" value="C:membrane"/>
    <property type="evidence" value="ECO:0007669"/>
    <property type="project" value="TreeGrafter"/>
</dbReference>
<evidence type="ECO:0000256" key="1">
    <source>
        <dbReference type="ARBA" id="ARBA00022801"/>
    </source>
</evidence>
<sequence>MAAAIDPLMSSPRSRPKDKGFRLDQVQLEAKIKQVVSRYGLKEEILDDDIDEKVRCKYVFVAGAVQKDKEQDQDYHLFRTYKPEKGRSGRTGPDPKSCKVWDAISATGAAKHFLKPYRFGRTTYFDENVPTPHPISRLALEEAQHLFGDKVPISIILNIGPGIPGDQDVQQLEQSAEGRITKLVRTFSWPNKKSLKQLLRRDTQVSSKSASDLEQGLEARIRTKLQEVYGPDGAERYYHLGPDFAASQLSLNDVSAIERTSESTREVLASSKGKIQDAARQYWVSTAC</sequence>
<name>A0AA39CM73_9EURO</name>
<dbReference type="InterPro" id="IPR016035">
    <property type="entry name" value="Acyl_Trfase/lysoPLipase"/>
</dbReference>
<evidence type="ECO:0000256" key="2">
    <source>
        <dbReference type="ARBA" id="ARBA00022963"/>
    </source>
</evidence>
<keyword evidence="1" id="KW-0378">Hydrolase</keyword>
<comment type="caution">
    <text evidence="4">The sequence shown here is derived from an EMBL/GenBank/DDBJ whole genome shotgun (WGS) entry which is preliminary data.</text>
</comment>
<organism evidence="4 5">
    <name type="scientific">Cladophialophora chaetospira</name>
    <dbReference type="NCBI Taxonomy" id="386627"/>
    <lineage>
        <taxon>Eukaryota</taxon>
        <taxon>Fungi</taxon>
        <taxon>Dikarya</taxon>
        <taxon>Ascomycota</taxon>
        <taxon>Pezizomycotina</taxon>
        <taxon>Eurotiomycetes</taxon>
        <taxon>Chaetothyriomycetidae</taxon>
        <taxon>Chaetothyriales</taxon>
        <taxon>Herpotrichiellaceae</taxon>
        <taxon>Cladophialophora</taxon>
    </lineage>
</organism>
<dbReference type="Gene3D" id="3.40.1090.10">
    <property type="entry name" value="Cytosolic phospholipase A2 catalytic domain"/>
    <property type="match status" value="1"/>
</dbReference>
<dbReference type="EMBL" id="JAPDRK010000004">
    <property type="protein sequence ID" value="KAJ9613415.1"/>
    <property type="molecule type" value="Genomic_DNA"/>
</dbReference>
<gene>
    <name evidence="4" type="ORF">H2200_003357</name>
</gene>
<dbReference type="PANTHER" id="PTHR24185:SF1">
    <property type="entry name" value="CALCIUM-INDEPENDENT PHOSPHOLIPASE A2-GAMMA"/>
    <property type="match status" value="1"/>
</dbReference>
<accession>A0AA39CM73</accession>
<dbReference type="SUPFAM" id="SSF52151">
    <property type="entry name" value="FabD/lysophospholipase-like"/>
    <property type="match status" value="1"/>
</dbReference>
<dbReference type="GO" id="GO:0016042">
    <property type="term" value="P:lipid catabolic process"/>
    <property type="evidence" value="ECO:0007669"/>
    <property type="project" value="UniProtKB-KW"/>
</dbReference>